<sequence>ALRLQVYCKQAKDAGRAGHWELSLELLRALVERPCGLENDILPQNVALSACERSGRWAEARQLLLRTARCGPRLSLVTYNTFISALARGHKWQDALHMLVKTRAASVVPDVVSYNAASHACREKSYEVSSQLWVWSLHVLRSMTVQTIGLEPSIVSYNSASNACSRASQWLLCLSLLADMRSRGVDPDDQSRAIAIGALGSFDCLLQLLLEGANSPTRRCAGGLEVW</sequence>
<dbReference type="PROSITE" id="PS51375">
    <property type="entry name" value="PPR"/>
    <property type="match status" value="2"/>
</dbReference>
<gene>
    <name evidence="3" type="ORF">PGLA2088_LOCUS45435</name>
</gene>
<evidence type="ECO:0000313" key="3">
    <source>
        <dbReference type="EMBL" id="CAE8729518.1"/>
    </source>
</evidence>
<evidence type="ECO:0000313" key="4">
    <source>
        <dbReference type="Proteomes" id="UP000626109"/>
    </source>
</evidence>
<feature type="repeat" description="PPR" evidence="2">
    <location>
        <begin position="153"/>
        <end position="187"/>
    </location>
</feature>
<dbReference type="InterPro" id="IPR002885">
    <property type="entry name" value="PPR_rpt"/>
</dbReference>
<dbReference type="Pfam" id="PF01535">
    <property type="entry name" value="PPR"/>
    <property type="match status" value="1"/>
</dbReference>
<keyword evidence="1" id="KW-0677">Repeat</keyword>
<evidence type="ECO:0000256" key="2">
    <source>
        <dbReference type="PROSITE-ProRule" id="PRU00708"/>
    </source>
</evidence>
<feature type="non-terminal residue" evidence="3">
    <location>
        <position position="227"/>
    </location>
</feature>
<name>A0A813LMY7_POLGL</name>
<evidence type="ECO:0000256" key="1">
    <source>
        <dbReference type="ARBA" id="ARBA00022737"/>
    </source>
</evidence>
<dbReference type="Proteomes" id="UP000626109">
    <property type="component" value="Unassembled WGS sequence"/>
</dbReference>
<proteinExistence type="predicted"/>
<dbReference type="PANTHER" id="PTHR47447:SF17">
    <property type="entry name" value="OS12G0638900 PROTEIN"/>
    <property type="match status" value="1"/>
</dbReference>
<dbReference type="NCBIfam" id="TIGR00756">
    <property type="entry name" value="PPR"/>
    <property type="match status" value="2"/>
</dbReference>
<evidence type="ECO:0008006" key="5">
    <source>
        <dbReference type="Google" id="ProtNLM"/>
    </source>
</evidence>
<comment type="caution">
    <text evidence="3">The sequence shown here is derived from an EMBL/GenBank/DDBJ whole genome shotgun (WGS) entry which is preliminary data.</text>
</comment>
<dbReference type="Gene3D" id="1.25.40.10">
    <property type="entry name" value="Tetratricopeptide repeat domain"/>
    <property type="match status" value="2"/>
</dbReference>
<feature type="repeat" description="PPR" evidence="2">
    <location>
        <begin position="75"/>
        <end position="109"/>
    </location>
</feature>
<dbReference type="AlphaFoldDB" id="A0A813LMY7"/>
<reference evidence="3" key="1">
    <citation type="submission" date="2021-02" db="EMBL/GenBank/DDBJ databases">
        <authorList>
            <person name="Dougan E. K."/>
            <person name="Rhodes N."/>
            <person name="Thang M."/>
            <person name="Chan C."/>
        </authorList>
    </citation>
    <scope>NUCLEOTIDE SEQUENCE</scope>
</reference>
<protein>
    <recommendedName>
        <fullName evidence="5">Pentatricopeptide repeat-containing protein</fullName>
    </recommendedName>
</protein>
<accession>A0A813LMY7</accession>
<organism evidence="3 4">
    <name type="scientific">Polarella glacialis</name>
    <name type="common">Dinoflagellate</name>
    <dbReference type="NCBI Taxonomy" id="89957"/>
    <lineage>
        <taxon>Eukaryota</taxon>
        <taxon>Sar</taxon>
        <taxon>Alveolata</taxon>
        <taxon>Dinophyceae</taxon>
        <taxon>Suessiales</taxon>
        <taxon>Suessiaceae</taxon>
        <taxon>Polarella</taxon>
    </lineage>
</organism>
<dbReference type="EMBL" id="CAJNNW010035708">
    <property type="protein sequence ID" value="CAE8729518.1"/>
    <property type="molecule type" value="Genomic_DNA"/>
</dbReference>
<dbReference type="PANTHER" id="PTHR47447">
    <property type="entry name" value="OS03G0856100 PROTEIN"/>
    <property type="match status" value="1"/>
</dbReference>
<dbReference type="Pfam" id="PF13812">
    <property type="entry name" value="PPR_3"/>
    <property type="match status" value="1"/>
</dbReference>
<dbReference type="InterPro" id="IPR011990">
    <property type="entry name" value="TPR-like_helical_dom_sf"/>
</dbReference>